<evidence type="ECO:0000313" key="7">
    <source>
        <dbReference type="EMBL" id="NDV00684.1"/>
    </source>
</evidence>
<evidence type="ECO:0000256" key="4">
    <source>
        <dbReference type="PROSITE-ProRule" id="PRU00433"/>
    </source>
</evidence>
<dbReference type="GO" id="GO:0020037">
    <property type="term" value="F:heme binding"/>
    <property type="evidence" value="ECO:0007669"/>
    <property type="project" value="InterPro"/>
</dbReference>
<keyword evidence="5" id="KW-0732">Signal</keyword>
<keyword evidence="8" id="KW-1185">Reference proteome</keyword>
<evidence type="ECO:0000313" key="8">
    <source>
        <dbReference type="Proteomes" id="UP000474757"/>
    </source>
</evidence>
<keyword evidence="1 4" id="KW-0349">Heme</keyword>
<dbReference type="EMBL" id="JAAGAB010000002">
    <property type="protein sequence ID" value="NDV00684.1"/>
    <property type="molecule type" value="Genomic_DNA"/>
</dbReference>
<dbReference type="SUPFAM" id="SSF46626">
    <property type="entry name" value="Cytochrome c"/>
    <property type="match status" value="1"/>
</dbReference>
<dbReference type="AlphaFoldDB" id="A0A6B2JWT0"/>
<sequence length="154" mass="15920">MRRSRARSGASALPGAMLAAALAAAPALGQGLEEPLTAVPGDPVAGAAIVGEPTRGLCLLCHAGPFPDVPFQGTLAPPLDGVGARLSVPELRLRIVDSRQVNSASIMPPYHSLVGLTRVGERWQGDTILSAQEVEDVVAFLATLTDPPIPEETE</sequence>
<evidence type="ECO:0000256" key="2">
    <source>
        <dbReference type="ARBA" id="ARBA00022723"/>
    </source>
</evidence>
<evidence type="ECO:0000256" key="5">
    <source>
        <dbReference type="SAM" id="SignalP"/>
    </source>
</evidence>
<evidence type="ECO:0000256" key="1">
    <source>
        <dbReference type="ARBA" id="ARBA00022617"/>
    </source>
</evidence>
<dbReference type="InterPro" id="IPR030999">
    <property type="entry name" value="Thiosulf_SoxX"/>
</dbReference>
<dbReference type="InterPro" id="IPR036909">
    <property type="entry name" value="Cyt_c-like_dom_sf"/>
</dbReference>
<dbReference type="GO" id="GO:0046872">
    <property type="term" value="F:metal ion binding"/>
    <property type="evidence" value="ECO:0007669"/>
    <property type="project" value="UniProtKB-KW"/>
</dbReference>
<proteinExistence type="predicted"/>
<organism evidence="7 8">
    <name type="scientific">Pseudoroseicyclus tamaricis</name>
    <dbReference type="NCBI Taxonomy" id="2705421"/>
    <lineage>
        <taxon>Bacteria</taxon>
        <taxon>Pseudomonadati</taxon>
        <taxon>Pseudomonadota</taxon>
        <taxon>Alphaproteobacteria</taxon>
        <taxon>Rhodobacterales</taxon>
        <taxon>Paracoccaceae</taxon>
        <taxon>Pseudoroseicyclus</taxon>
    </lineage>
</organism>
<feature type="signal peptide" evidence="5">
    <location>
        <begin position="1"/>
        <end position="29"/>
    </location>
</feature>
<keyword evidence="2 4" id="KW-0479">Metal-binding</keyword>
<evidence type="ECO:0000256" key="3">
    <source>
        <dbReference type="ARBA" id="ARBA00023004"/>
    </source>
</evidence>
<feature type="domain" description="Cytochrome c" evidence="6">
    <location>
        <begin position="41"/>
        <end position="145"/>
    </location>
</feature>
<dbReference type="PROSITE" id="PS51007">
    <property type="entry name" value="CYTC"/>
    <property type="match status" value="1"/>
</dbReference>
<accession>A0A6B2JWT0</accession>
<dbReference type="InterPro" id="IPR009056">
    <property type="entry name" value="Cyt_c-like_dom"/>
</dbReference>
<dbReference type="NCBIfam" id="TIGR04485">
    <property type="entry name" value="thiosulf_SoxX"/>
    <property type="match status" value="1"/>
</dbReference>
<keyword evidence="3 4" id="KW-0408">Iron</keyword>
<evidence type="ECO:0000259" key="6">
    <source>
        <dbReference type="PROSITE" id="PS51007"/>
    </source>
</evidence>
<protein>
    <submittedName>
        <fullName evidence="7">Sulfur oxidation c-type cytochrome SoxX</fullName>
    </submittedName>
</protein>
<gene>
    <name evidence="7" type="primary">soxX</name>
    <name evidence="7" type="ORF">GZA08_06845</name>
</gene>
<dbReference type="Gene3D" id="1.10.760.10">
    <property type="entry name" value="Cytochrome c-like domain"/>
    <property type="match status" value="1"/>
</dbReference>
<comment type="caution">
    <text evidence="7">The sequence shown here is derived from an EMBL/GenBank/DDBJ whole genome shotgun (WGS) entry which is preliminary data.</text>
</comment>
<reference evidence="7 8" key="1">
    <citation type="submission" date="2020-02" db="EMBL/GenBank/DDBJ databases">
        <title>Pseudoroseicyclus tamarix, sp. nov., isolated from offshore sediment of a Tamarix chinensis forest.</title>
        <authorList>
            <person name="Gai Y."/>
        </authorList>
    </citation>
    <scope>NUCLEOTIDE SEQUENCE [LARGE SCALE GENOMIC DNA]</scope>
    <source>
        <strain evidence="7 8">CLL3-39</strain>
    </source>
</reference>
<name>A0A6B2JWT0_9RHOB</name>
<dbReference type="Proteomes" id="UP000474757">
    <property type="component" value="Unassembled WGS sequence"/>
</dbReference>
<feature type="chain" id="PRO_5025442686" evidence="5">
    <location>
        <begin position="30"/>
        <end position="154"/>
    </location>
</feature>
<dbReference type="GO" id="GO:0009055">
    <property type="term" value="F:electron transfer activity"/>
    <property type="evidence" value="ECO:0007669"/>
    <property type="project" value="InterPro"/>
</dbReference>